<feature type="coiled-coil region" evidence="2">
    <location>
        <begin position="35"/>
        <end position="111"/>
    </location>
</feature>
<dbReference type="Pfam" id="PF01551">
    <property type="entry name" value="Peptidase_M23"/>
    <property type="match status" value="1"/>
</dbReference>
<dbReference type="Proteomes" id="UP001597282">
    <property type="component" value="Unassembled WGS sequence"/>
</dbReference>
<dbReference type="InterPro" id="IPR016047">
    <property type="entry name" value="M23ase_b-sheet_dom"/>
</dbReference>
<keyword evidence="5" id="KW-0378">Hydrolase</keyword>
<dbReference type="InterPro" id="IPR050570">
    <property type="entry name" value="Cell_wall_metabolism_enzyme"/>
</dbReference>
<accession>A0ABW4CBS6</accession>
<dbReference type="SUPFAM" id="SSF51261">
    <property type="entry name" value="Duplicated hybrid motif"/>
    <property type="match status" value="1"/>
</dbReference>
<reference evidence="6" key="1">
    <citation type="journal article" date="2019" name="Int. J. Syst. Evol. Microbiol.">
        <title>The Global Catalogue of Microorganisms (GCM) 10K type strain sequencing project: providing services to taxonomists for standard genome sequencing and annotation.</title>
        <authorList>
            <consortium name="The Broad Institute Genomics Platform"/>
            <consortium name="The Broad Institute Genome Sequencing Center for Infectious Disease"/>
            <person name="Wu L."/>
            <person name="Ma J."/>
        </authorList>
    </citation>
    <scope>NUCLEOTIDE SEQUENCE [LARGE SCALE GENOMIC DNA]</scope>
    <source>
        <strain evidence="6">S1</strain>
    </source>
</reference>
<gene>
    <name evidence="5" type="ORF">ACFQ4Y_12980</name>
</gene>
<dbReference type="EMBL" id="JBHTNU010000013">
    <property type="protein sequence ID" value="MFD1427817.1"/>
    <property type="molecule type" value="Genomic_DNA"/>
</dbReference>
<evidence type="ECO:0000313" key="6">
    <source>
        <dbReference type="Proteomes" id="UP001597282"/>
    </source>
</evidence>
<organism evidence="5 6">
    <name type="scientific">Kroppenstedtia sanguinis</name>
    <dbReference type="NCBI Taxonomy" id="1380684"/>
    <lineage>
        <taxon>Bacteria</taxon>
        <taxon>Bacillati</taxon>
        <taxon>Bacillota</taxon>
        <taxon>Bacilli</taxon>
        <taxon>Bacillales</taxon>
        <taxon>Thermoactinomycetaceae</taxon>
        <taxon>Kroppenstedtia</taxon>
    </lineage>
</organism>
<evidence type="ECO:0000259" key="4">
    <source>
        <dbReference type="Pfam" id="PF24568"/>
    </source>
</evidence>
<feature type="domain" description="Peptidoglycan hydrolase PcsB coiled-coil" evidence="4">
    <location>
        <begin position="92"/>
        <end position="162"/>
    </location>
</feature>
<sequence length="356" mass="40481">MIGEGGWKRTAVVVVTSLGLAFSIWPTNLVHADKKSELEKKLDDVEKSQTQKEKEIAELKKEIDDYKKDLSSLEQELEKAKTEERKKEKILKKAEKELDKYDDKYKTSVRSMYVHSGTNQMQVLLESKSFGEFLARYEILRLILKQNYGEVKKYYDRKEKAEKADKEVKESRKKVEKKAQEAKKEYDKMVALMEKNQDKLSSLKHEEGDYRKELSELNLEHLKAGSFSFQGPLSRPAGGHISSGYGYRGSEFHTGIDFANGQGSPIYAAANGRVIRAQSCSCGYGYYIMIDHGGGIFSLYAHMYSWQSKVSVGSVVKKGQRIASIGNNGRSTGPHLHFEVHEGRPGNYVNPHKYLQ</sequence>
<evidence type="ECO:0000313" key="5">
    <source>
        <dbReference type="EMBL" id="MFD1427817.1"/>
    </source>
</evidence>
<evidence type="ECO:0000259" key="3">
    <source>
        <dbReference type="Pfam" id="PF01551"/>
    </source>
</evidence>
<dbReference type="Pfam" id="PF24568">
    <property type="entry name" value="CC_PcsB"/>
    <property type="match status" value="1"/>
</dbReference>
<comment type="caution">
    <text evidence="5">The sequence shown here is derived from an EMBL/GenBank/DDBJ whole genome shotgun (WGS) entry which is preliminary data.</text>
</comment>
<evidence type="ECO:0000256" key="1">
    <source>
        <dbReference type="ARBA" id="ARBA00022729"/>
    </source>
</evidence>
<dbReference type="GO" id="GO:0016787">
    <property type="term" value="F:hydrolase activity"/>
    <property type="evidence" value="ECO:0007669"/>
    <property type="project" value="UniProtKB-KW"/>
</dbReference>
<evidence type="ECO:0000256" key="2">
    <source>
        <dbReference type="SAM" id="Coils"/>
    </source>
</evidence>
<dbReference type="Gene3D" id="6.10.250.3150">
    <property type="match status" value="1"/>
</dbReference>
<keyword evidence="1" id="KW-0732">Signal</keyword>
<name>A0ABW4CBS6_9BACL</name>
<feature type="coiled-coil region" evidence="2">
    <location>
        <begin position="158"/>
        <end position="220"/>
    </location>
</feature>
<dbReference type="CDD" id="cd12797">
    <property type="entry name" value="M23_peptidase"/>
    <property type="match status" value="1"/>
</dbReference>
<keyword evidence="6" id="KW-1185">Reference proteome</keyword>
<dbReference type="Gene3D" id="2.70.70.10">
    <property type="entry name" value="Glucose Permease (Domain IIA)"/>
    <property type="match status" value="1"/>
</dbReference>
<dbReference type="InterPro" id="IPR011055">
    <property type="entry name" value="Dup_hybrid_motif"/>
</dbReference>
<keyword evidence="2" id="KW-0175">Coiled coil</keyword>
<dbReference type="PANTHER" id="PTHR21666">
    <property type="entry name" value="PEPTIDASE-RELATED"/>
    <property type="match status" value="1"/>
</dbReference>
<feature type="domain" description="M23ase beta-sheet core" evidence="3">
    <location>
        <begin position="252"/>
        <end position="351"/>
    </location>
</feature>
<dbReference type="PANTHER" id="PTHR21666:SF289">
    <property type="entry name" value="L-ALA--D-GLU ENDOPEPTIDASE"/>
    <property type="match status" value="1"/>
</dbReference>
<protein>
    <submittedName>
        <fullName evidence="5">Murein hydrolase activator EnvC family protein</fullName>
    </submittedName>
</protein>
<dbReference type="InterPro" id="IPR057309">
    <property type="entry name" value="PcsB_CC"/>
</dbReference>
<dbReference type="RefSeq" id="WP_380166188.1">
    <property type="nucleotide sequence ID" value="NZ_JBHTNU010000013.1"/>
</dbReference>
<proteinExistence type="predicted"/>